<accession>A0AAV5VNU6</accession>
<keyword evidence="3" id="KW-1185">Reference proteome</keyword>
<evidence type="ECO:0000313" key="2">
    <source>
        <dbReference type="EMBL" id="GMT21108.1"/>
    </source>
</evidence>
<sequence length="147" mass="16581">LVERRWGCGFCRDCLACGRSGSGCDGLEKRERERRHCRPCLQSCAAPTAARALNFQESLLFYRRLHPTLHCTILPIPVQPPTVSPSINLDDDVTQTSSPPSLSIDRRTPSKYRGSRPSGRGTDHRRRRRRDDTPISLLAEVGELRVE</sequence>
<dbReference type="AlphaFoldDB" id="A0AAV5VNU6"/>
<dbReference type="EMBL" id="BTSY01000003">
    <property type="protein sequence ID" value="GMT21108.1"/>
    <property type="molecule type" value="Genomic_DNA"/>
</dbReference>
<evidence type="ECO:0000256" key="1">
    <source>
        <dbReference type="SAM" id="MobiDB-lite"/>
    </source>
</evidence>
<protein>
    <submittedName>
        <fullName evidence="2">Uncharacterized protein</fullName>
    </submittedName>
</protein>
<evidence type="ECO:0000313" key="3">
    <source>
        <dbReference type="Proteomes" id="UP001432322"/>
    </source>
</evidence>
<proteinExistence type="predicted"/>
<feature type="region of interest" description="Disordered" evidence="1">
    <location>
        <begin position="82"/>
        <end position="135"/>
    </location>
</feature>
<dbReference type="Proteomes" id="UP001432322">
    <property type="component" value="Unassembled WGS sequence"/>
</dbReference>
<feature type="non-terminal residue" evidence="2">
    <location>
        <position position="1"/>
    </location>
</feature>
<comment type="caution">
    <text evidence="2">The sequence shown here is derived from an EMBL/GenBank/DDBJ whole genome shotgun (WGS) entry which is preliminary data.</text>
</comment>
<reference evidence="2" key="1">
    <citation type="submission" date="2023-10" db="EMBL/GenBank/DDBJ databases">
        <title>Genome assembly of Pristionchus species.</title>
        <authorList>
            <person name="Yoshida K."/>
            <person name="Sommer R.J."/>
        </authorList>
    </citation>
    <scope>NUCLEOTIDE SEQUENCE</scope>
    <source>
        <strain evidence="2">RS5133</strain>
    </source>
</reference>
<name>A0AAV5VNU6_9BILA</name>
<gene>
    <name evidence="2" type="ORF">PFISCL1PPCAC_12405</name>
</gene>
<organism evidence="2 3">
    <name type="scientific">Pristionchus fissidentatus</name>
    <dbReference type="NCBI Taxonomy" id="1538716"/>
    <lineage>
        <taxon>Eukaryota</taxon>
        <taxon>Metazoa</taxon>
        <taxon>Ecdysozoa</taxon>
        <taxon>Nematoda</taxon>
        <taxon>Chromadorea</taxon>
        <taxon>Rhabditida</taxon>
        <taxon>Rhabditina</taxon>
        <taxon>Diplogasteromorpha</taxon>
        <taxon>Diplogasteroidea</taxon>
        <taxon>Neodiplogasteridae</taxon>
        <taxon>Pristionchus</taxon>
    </lineage>
</organism>